<keyword evidence="3" id="KW-1003">Cell membrane</keyword>
<proteinExistence type="inferred from homology"/>
<evidence type="ECO:0000256" key="5">
    <source>
        <dbReference type="ARBA" id="ARBA00022989"/>
    </source>
</evidence>
<evidence type="ECO:0000256" key="3">
    <source>
        <dbReference type="ARBA" id="ARBA00022475"/>
    </source>
</evidence>
<dbReference type="InterPro" id="IPR009318">
    <property type="entry name" value="Gustatory_rcpt"/>
</dbReference>
<evidence type="ECO:0000313" key="10">
    <source>
        <dbReference type="Proteomes" id="UP000292052"/>
    </source>
</evidence>
<evidence type="ECO:0000313" key="9">
    <source>
        <dbReference type="EMBL" id="RZC32944.1"/>
    </source>
</evidence>
<gene>
    <name evidence="9" type="ORF">BDFB_011833</name>
</gene>
<evidence type="ECO:0000256" key="6">
    <source>
        <dbReference type="ARBA" id="ARBA00023136"/>
    </source>
</evidence>
<comment type="similarity">
    <text evidence="2">Belongs to the insect chemoreceptor superfamily. Gustatory receptor (GR) family. Gr5a subfamily.</text>
</comment>
<keyword evidence="4 8" id="KW-0812">Transmembrane</keyword>
<accession>A0A482VJV3</accession>
<evidence type="ECO:0000256" key="7">
    <source>
        <dbReference type="ARBA" id="ARBA00023170"/>
    </source>
</evidence>
<evidence type="ECO:0000256" key="2">
    <source>
        <dbReference type="ARBA" id="ARBA00005327"/>
    </source>
</evidence>
<dbReference type="Proteomes" id="UP000292052">
    <property type="component" value="Unassembled WGS sequence"/>
</dbReference>
<dbReference type="EMBL" id="QDEB01093174">
    <property type="protein sequence ID" value="RZC32944.1"/>
    <property type="molecule type" value="Genomic_DNA"/>
</dbReference>
<comment type="subcellular location">
    <subcellularLocation>
        <location evidence="1">Cell membrane</location>
        <topology evidence="1">Multi-pass membrane protein</topology>
    </subcellularLocation>
</comment>
<dbReference type="AlphaFoldDB" id="A0A482VJV3"/>
<keyword evidence="5 8" id="KW-1133">Transmembrane helix</keyword>
<keyword evidence="10" id="KW-1185">Reference proteome</keyword>
<protein>
    <submittedName>
        <fullName evidence="9">Trehalose recp domain containing protein</fullName>
    </submittedName>
</protein>
<organism evidence="9 10">
    <name type="scientific">Asbolus verrucosus</name>
    <name type="common">Desert ironclad beetle</name>
    <dbReference type="NCBI Taxonomy" id="1661398"/>
    <lineage>
        <taxon>Eukaryota</taxon>
        <taxon>Metazoa</taxon>
        <taxon>Ecdysozoa</taxon>
        <taxon>Arthropoda</taxon>
        <taxon>Hexapoda</taxon>
        <taxon>Insecta</taxon>
        <taxon>Pterygota</taxon>
        <taxon>Neoptera</taxon>
        <taxon>Endopterygota</taxon>
        <taxon>Coleoptera</taxon>
        <taxon>Polyphaga</taxon>
        <taxon>Cucujiformia</taxon>
        <taxon>Tenebrionidae</taxon>
        <taxon>Pimeliinae</taxon>
        <taxon>Asbolus</taxon>
    </lineage>
</organism>
<dbReference type="GO" id="GO:0008527">
    <property type="term" value="F:taste receptor activity"/>
    <property type="evidence" value="ECO:0007669"/>
    <property type="project" value="InterPro"/>
</dbReference>
<keyword evidence="7" id="KW-0675">Receptor</keyword>
<dbReference type="OrthoDB" id="5800391at2759"/>
<evidence type="ECO:0000256" key="4">
    <source>
        <dbReference type="ARBA" id="ARBA00022692"/>
    </source>
</evidence>
<dbReference type="Pfam" id="PF06151">
    <property type="entry name" value="Trehalose_recp"/>
    <property type="match status" value="1"/>
</dbReference>
<dbReference type="PANTHER" id="PTHR21421:SF29">
    <property type="entry name" value="GUSTATORY RECEPTOR 5A FOR TREHALOSE-RELATED"/>
    <property type="match status" value="1"/>
</dbReference>
<name>A0A482VJV3_ASBVE</name>
<feature type="transmembrane region" description="Helical" evidence="8">
    <location>
        <begin position="133"/>
        <end position="151"/>
    </location>
</feature>
<dbReference type="GO" id="GO:0050916">
    <property type="term" value="P:sensory perception of sweet taste"/>
    <property type="evidence" value="ECO:0007669"/>
    <property type="project" value="UniProtKB-ARBA"/>
</dbReference>
<dbReference type="PANTHER" id="PTHR21421">
    <property type="entry name" value="GUSTATORY RECEPTOR"/>
    <property type="match status" value="1"/>
</dbReference>
<comment type="caution">
    <text evidence="9">The sequence shown here is derived from an EMBL/GenBank/DDBJ whole genome shotgun (WGS) entry which is preliminary data.</text>
</comment>
<sequence length="237" mass="27881">MTSAMLSSIFFLKLAKDWSEIMKEWYNVESTMRTVAITTNLKRKLKILTLSFLALASGTMKYFVTSYCNIFVVEHFIIQLHHLVNVLGECKTVLGCLKEFYLRLYGQEFLIFDYALWKAFLIQLIMLRSTFSWTYVDVFIILISTAFVSRLKQLTNKVRILLKAKTKNPRVWKIIREEHYRLLKLCALLDDKLAYIILLSFATNLYFILVQWFGCMEHINSTVKKIYYILSFGLLGL</sequence>
<reference evidence="9 10" key="1">
    <citation type="submission" date="2017-03" db="EMBL/GenBank/DDBJ databases">
        <title>Genome of the blue death feigning beetle - Asbolus verrucosus.</title>
        <authorList>
            <person name="Rider S.D."/>
        </authorList>
    </citation>
    <scope>NUCLEOTIDE SEQUENCE [LARGE SCALE GENOMIC DNA]</scope>
    <source>
        <strain evidence="9">Butters</strain>
        <tissue evidence="9">Head and leg muscle</tissue>
    </source>
</reference>
<feature type="transmembrane region" description="Helical" evidence="8">
    <location>
        <begin position="193"/>
        <end position="214"/>
    </location>
</feature>
<dbReference type="GO" id="GO:0005886">
    <property type="term" value="C:plasma membrane"/>
    <property type="evidence" value="ECO:0007669"/>
    <property type="project" value="UniProtKB-SubCell"/>
</dbReference>
<evidence type="ECO:0000256" key="1">
    <source>
        <dbReference type="ARBA" id="ARBA00004651"/>
    </source>
</evidence>
<evidence type="ECO:0000256" key="8">
    <source>
        <dbReference type="SAM" id="Phobius"/>
    </source>
</evidence>
<keyword evidence="6 8" id="KW-0472">Membrane</keyword>